<evidence type="ECO:0000313" key="2">
    <source>
        <dbReference type="Proteomes" id="UP000815846"/>
    </source>
</evidence>
<name>A0ABY3MTT7_9GAMM</name>
<dbReference type="EMBL" id="PJAI02000024">
    <property type="protein sequence ID" value="TYK64492.1"/>
    <property type="molecule type" value="Genomic_DNA"/>
</dbReference>
<keyword evidence="2" id="KW-1185">Reference proteome</keyword>
<accession>A0ABY3MTT7</accession>
<protein>
    <submittedName>
        <fullName evidence="1">Uncharacterized protein</fullName>
    </submittedName>
</protein>
<sequence>MSESLYEIPINCDFSTITNANNSENDCSPKLTDSFFSTYSGILINAPKEVLWPKGVSFADNPVGPWGETEGPLRLMVAGLIRLPYKSMGLKGNFSDTILVIAVNQATGESYSGRMPQPDLLPEPDFINNLSERPRSEKDGDVLISDNFNFDLVHDLGIPIMDASYHVYATLGEYKSNTVTIKTSMEK</sequence>
<organism evidence="1 2">
    <name type="scientific">Colwellia echini</name>
    <dbReference type="NCBI Taxonomy" id="1982103"/>
    <lineage>
        <taxon>Bacteria</taxon>
        <taxon>Pseudomonadati</taxon>
        <taxon>Pseudomonadota</taxon>
        <taxon>Gammaproteobacteria</taxon>
        <taxon>Alteromonadales</taxon>
        <taxon>Colwelliaceae</taxon>
        <taxon>Colwellia</taxon>
    </lineage>
</organism>
<reference evidence="1 2" key="1">
    <citation type="submission" date="2019-08" db="EMBL/GenBank/DDBJ databases">
        <title>Microbe sample from Colwellia echini.</title>
        <authorList>
            <person name="Christiansen L."/>
            <person name="Pathiraja D."/>
            <person name="Schultz-Johansen M."/>
            <person name="Choi I.-G."/>
            <person name="Stougaard P."/>
        </authorList>
    </citation>
    <scope>NUCLEOTIDE SEQUENCE [LARGE SCALE GENOMIC DNA]</scope>
    <source>
        <strain evidence="1 2">A3</strain>
    </source>
</reference>
<proteinExistence type="predicted"/>
<gene>
    <name evidence="1" type="ORF">CWS31_015425</name>
</gene>
<evidence type="ECO:0000313" key="1">
    <source>
        <dbReference type="EMBL" id="TYK64492.1"/>
    </source>
</evidence>
<comment type="caution">
    <text evidence="1">The sequence shown here is derived from an EMBL/GenBank/DDBJ whole genome shotgun (WGS) entry which is preliminary data.</text>
</comment>
<dbReference type="Proteomes" id="UP000815846">
    <property type="component" value="Unassembled WGS sequence"/>
</dbReference>
<dbReference type="RefSeq" id="WP_101343988.1">
    <property type="nucleotide sequence ID" value="NZ_PJAI02000024.1"/>
</dbReference>